<sequence length="152" mass="16773">MSVIIFSIGIREKGVLENIRRLQIRRLLTEVADDSSEDKSVRRHCISVLLRLITSFSDAIKSEAESILEVCISVRERLSAMQQAACTHVLAALSNLCVDFQTQCAFLAATMQDCIAYFHSSEVTTSAGLLGTNGGRPSSWAYIVIDWAIGYK</sequence>
<dbReference type="InterPro" id="IPR016024">
    <property type="entry name" value="ARM-type_fold"/>
</dbReference>
<evidence type="ECO:0000313" key="1">
    <source>
        <dbReference type="Proteomes" id="UP000887564"/>
    </source>
</evidence>
<keyword evidence="1" id="KW-1185">Reference proteome</keyword>
<dbReference type="InterPro" id="IPR011989">
    <property type="entry name" value="ARM-like"/>
</dbReference>
<accession>A0A914R667</accession>
<dbReference type="AlphaFoldDB" id="A0A914R667"/>
<dbReference type="Proteomes" id="UP000887564">
    <property type="component" value="Unplaced"/>
</dbReference>
<reference evidence="2" key="1">
    <citation type="submission" date="2022-11" db="UniProtKB">
        <authorList>
            <consortium name="WormBaseParasite"/>
        </authorList>
    </citation>
    <scope>IDENTIFICATION</scope>
</reference>
<protein>
    <submittedName>
        <fullName evidence="2">Uncharacterized protein</fullName>
    </submittedName>
</protein>
<dbReference type="WBParaSite" id="PEQ_0000175801-mRNA-1">
    <property type="protein sequence ID" value="PEQ_0000175801-mRNA-1"/>
    <property type="gene ID" value="PEQ_0000175801"/>
</dbReference>
<organism evidence="1 2">
    <name type="scientific">Parascaris equorum</name>
    <name type="common">Equine roundworm</name>
    <dbReference type="NCBI Taxonomy" id="6256"/>
    <lineage>
        <taxon>Eukaryota</taxon>
        <taxon>Metazoa</taxon>
        <taxon>Ecdysozoa</taxon>
        <taxon>Nematoda</taxon>
        <taxon>Chromadorea</taxon>
        <taxon>Rhabditida</taxon>
        <taxon>Spirurina</taxon>
        <taxon>Ascaridomorpha</taxon>
        <taxon>Ascaridoidea</taxon>
        <taxon>Ascarididae</taxon>
        <taxon>Parascaris</taxon>
    </lineage>
</organism>
<dbReference type="SUPFAM" id="SSF48371">
    <property type="entry name" value="ARM repeat"/>
    <property type="match status" value="1"/>
</dbReference>
<evidence type="ECO:0000313" key="2">
    <source>
        <dbReference type="WBParaSite" id="PEQ_0000175801-mRNA-1"/>
    </source>
</evidence>
<proteinExistence type="predicted"/>
<name>A0A914R667_PAREQ</name>
<dbReference type="Gene3D" id="1.25.10.10">
    <property type="entry name" value="Leucine-rich Repeat Variant"/>
    <property type="match status" value="1"/>
</dbReference>